<evidence type="ECO:0000313" key="1">
    <source>
        <dbReference type="EMBL" id="ACF13392.1"/>
    </source>
</evidence>
<sequence length="80" mass="9419">MFLAVVLRWAAGKIEWKKERFHEKLKVMNLKAQQQITPKPTYYLQFFVQSDVTLNFSCSTSFPLSMTPNIKRSRSYITTV</sequence>
<dbReference type="STRING" id="517418.Ctha_0927"/>
<protein>
    <submittedName>
        <fullName evidence="1">Uncharacterized protein</fullName>
    </submittedName>
</protein>
<dbReference type="KEGG" id="cts:Ctha_0927"/>
<proteinExistence type="predicted"/>
<reference evidence="1 2" key="1">
    <citation type="submission" date="2008-06" db="EMBL/GenBank/DDBJ databases">
        <title>Complete sequence of Chloroherpeton thalassium ATCC 35110.</title>
        <authorList>
            <consortium name="US DOE Joint Genome Institute"/>
            <person name="Lucas S."/>
            <person name="Copeland A."/>
            <person name="Lapidus A."/>
            <person name="Glavina del Rio T."/>
            <person name="Dalin E."/>
            <person name="Tice H."/>
            <person name="Bruce D."/>
            <person name="Goodwin L."/>
            <person name="Pitluck S."/>
            <person name="Schmutz J."/>
            <person name="Larimer F."/>
            <person name="Land M."/>
            <person name="Hauser L."/>
            <person name="Kyrpides N."/>
            <person name="Mikhailova N."/>
            <person name="Liu Z."/>
            <person name="Li T."/>
            <person name="Zhao F."/>
            <person name="Overmann J."/>
            <person name="Bryant D.A."/>
            <person name="Richardson P."/>
        </authorList>
    </citation>
    <scope>NUCLEOTIDE SEQUENCE [LARGE SCALE GENOMIC DNA]</scope>
    <source>
        <strain evidence="2">ATCC 35110 / GB-78</strain>
    </source>
</reference>
<keyword evidence="2" id="KW-1185">Reference proteome</keyword>
<gene>
    <name evidence="1" type="ordered locus">Ctha_0927</name>
</gene>
<accession>B3QXB8</accession>
<dbReference type="Proteomes" id="UP000001208">
    <property type="component" value="Chromosome"/>
</dbReference>
<evidence type="ECO:0000313" key="2">
    <source>
        <dbReference type="Proteomes" id="UP000001208"/>
    </source>
</evidence>
<dbReference type="HOGENOM" id="CLU_2583341_0_0_10"/>
<organism evidence="1 2">
    <name type="scientific">Chloroherpeton thalassium (strain ATCC 35110 / GB-78)</name>
    <dbReference type="NCBI Taxonomy" id="517418"/>
    <lineage>
        <taxon>Bacteria</taxon>
        <taxon>Pseudomonadati</taxon>
        <taxon>Chlorobiota</taxon>
        <taxon>Chlorobiia</taxon>
        <taxon>Chlorobiales</taxon>
        <taxon>Chloroherpetonaceae</taxon>
        <taxon>Chloroherpeton</taxon>
    </lineage>
</organism>
<dbReference type="AlphaFoldDB" id="B3QXB8"/>
<name>B3QXB8_CHLT3</name>
<dbReference type="EMBL" id="CP001100">
    <property type="protein sequence ID" value="ACF13392.1"/>
    <property type="molecule type" value="Genomic_DNA"/>
</dbReference>